<evidence type="ECO:0000313" key="2">
    <source>
        <dbReference type="EMBL" id="MBA4629964.1"/>
    </source>
</evidence>
<dbReference type="SMART" id="SM00256">
    <property type="entry name" value="FBOX"/>
    <property type="match status" value="1"/>
</dbReference>
<dbReference type="InterPro" id="IPR001810">
    <property type="entry name" value="F-box_dom"/>
</dbReference>
<evidence type="ECO:0000259" key="1">
    <source>
        <dbReference type="SMART" id="SM00256"/>
    </source>
</evidence>
<proteinExistence type="predicted"/>
<organism evidence="2">
    <name type="scientific">Opuntia streptacantha</name>
    <name type="common">Prickly pear cactus</name>
    <name type="synonym">Opuntia cardona</name>
    <dbReference type="NCBI Taxonomy" id="393608"/>
    <lineage>
        <taxon>Eukaryota</taxon>
        <taxon>Viridiplantae</taxon>
        <taxon>Streptophyta</taxon>
        <taxon>Embryophyta</taxon>
        <taxon>Tracheophyta</taxon>
        <taxon>Spermatophyta</taxon>
        <taxon>Magnoliopsida</taxon>
        <taxon>eudicotyledons</taxon>
        <taxon>Gunneridae</taxon>
        <taxon>Pentapetalae</taxon>
        <taxon>Caryophyllales</taxon>
        <taxon>Cactineae</taxon>
        <taxon>Cactaceae</taxon>
        <taxon>Opuntioideae</taxon>
        <taxon>Opuntia</taxon>
    </lineage>
</organism>
<dbReference type="EMBL" id="GISG01071373">
    <property type="protein sequence ID" value="MBA4629964.1"/>
    <property type="molecule type" value="Transcribed_RNA"/>
</dbReference>
<sequence length="333" mass="37565">MTQTAVTVRLGPAEPMANATIPEDIISSNILPRLPAKSLLRFRSVCKHWNSLIFENPNFADLHLYFHRQSKCYLLYEAKLASSRLLSLKIEPYQLDEVQNYSGGDANLRPIVLGSSNGLVCFQEPSNRHGYALSNPETRARRLVRAPPASRGCTVLCQGFGFSPSCNDYKIVVLYGHESASYGTAVIPPLVSYAYVFASMANKWSRIHLKYSSDGYASIEISEMPRIASGEAKKLAVQVGETLYWGLHCWSSSWFDPILLAFDLTNDSVHSVALPDPLQDKSCRQLGMINAFFISEIRNRLCVSWRASTTHMLEVWMLERYGETESWEMFFCH</sequence>
<dbReference type="PANTHER" id="PTHR31672:SF13">
    <property type="entry name" value="F-BOX PROTEIN CPR30-LIKE"/>
    <property type="match status" value="1"/>
</dbReference>
<dbReference type="Gene3D" id="1.20.1280.50">
    <property type="match status" value="1"/>
</dbReference>
<dbReference type="CDD" id="cd22157">
    <property type="entry name" value="F-box_AtFBW1-like"/>
    <property type="match status" value="1"/>
</dbReference>
<feature type="domain" description="F-box" evidence="1">
    <location>
        <begin position="21"/>
        <end position="62"/>
    </location>
</feature>
<dbReference type="InterPro" id="IPR050796">
    <property type="entry name" value="SCF_F-box_component"/>
</dbReference>
<accession>A0A7C9D3U8</accession>
<dbReference type="PANTHER" id="PTHR31672">
    <property type="entry name" value="BNACNNG10540D PROTEIN"/>
    <property type="match status" value="1"/>
</dbReference>
<dbReference type="Pfam" id="PF12937">
    <property type="entry name" value="F-box-like"/>
    <property type="match status" value="1"/>
</dbReference>
<dbReference type="InterPro" id="IPR017451">
    <property type="entry name" value="F-box-assoc_interact_dom"/>
</dbReference>
<dbReference type="AlphaFoldDB" id="A0A7C9D3U8"/>
<reference evidence="2" key="1">
    <citation type="journal article" date="2013" name="J. Plant Res.">
        <title>Effect of fungi and light on seed germination of three Opuntia species from semiarid lands of central Mexico.</title>
        <authorList>
            <person name="Delgado-Sanchez P."/>
            <person name="Jimenez-Bremont J.F."/>
            <person name="Guerrero-Gonzalez Mde L."/>
            <person name="Flores J."/>
        </authorList>
    </citation>
    <scope>NUCLEOTIDE SEQUENCE</scope>
    <source>
        <tissue evidence="2">Cladode</tissue>
    </source>
</reference>
<dbReference type="Pfam" id="PF07734">
    <property type="entry name" value="FBA_1"/>
    <property type="match status" value="1"/>
</dbReference>
<name>A0A7C9D3U8_OPUST</name>
<protein>
    <recommendedName>
        <fullName evidence="1">F-box domain-containing protein</fullName>
    </recommendedName>
</protein>
<reference evidence="2" key="2">
    <citation type="submission" date="2020-07" db="EMBL/GenBank/DDBJ databases">
        <authorList>
            <person name="Vera ALvarez R."/>
            <person name="Arias-Moreno D.M."/>
            <person name="Jimenez-Jacinto V."/>
            <person name="Jimenez-Bremont J.F."/>
            <person name="Swaminathan K."/>
            <person name="Moose S.P."/>
            <person name="Guerrero-Gonzalez M.L."/>
            <person name="Marino-Ramirez L."/>
            <person name="Landsman D."/>
            <person name="Rodriguez-Kessler M."/>
            <person name="Delgado-Sanchez P."/>
        </authorList>
    </citation>
    <scope>NUCLEOTIDE SEQUENCE</scope>
    <source>
        <tissue evidence="2">Cladode</tissue>
    </source>
</reference>
<dbReference type="InterPro" id="IPR036047">
    <property type="entry name" value="F-box-like_dom_sf"/>
</dbReference>
<dbReference type="SUPFAM" id="SSF81383">
    <property type="entry name" value="F-box domain"/>
    <property type="match status" value="1"/>
</dbReference>
<dbReference type="InterPro" id="IPR006527">
    <property type="entry name" value="F-box-assoc_dom_typ1"/>
</dbReference>
<dbReference type="NCBIfam" id="TIGR01640">
    <property type="entry name" value="F_box_assoc_1"/>
    <property type="match status" value="1"/>
</dbReference>